<dbReference type="EMBL" id="CP045997">
    <property type="protein sequence ID" value="QHV95837.1"/>
    <property type="molecule type" value="Genomic_DNA"/>
</dbReference>
<keyword evidence="2" id="KW-1185">Reference proteome</keyword>
<reference evidence="1 2" key="1">
    <citation type="submission" date="2019-11" db="EMBL/GenBank/DDBJ databases">
        <title>Spirosoma endbachense sp. nov., isolated from a natural salt meadow.</title>
        <authorList>
            <person name="Rojas J."/>
            <person name="Ambika Manirajan B."/>
            <person name="Ratering S."/>
            <person name="Suarez C."/>
            <person name="Geissler-Plaum R."/>
            <person name="Schnell S."/>
        </authorList>
    </citation>
    <scope>NUCLEOTIDE SEQUENCE [LARGE SCALE GENOMIC DNA]</scope>
    <source>
        <strain evidence="1 2">I-24</strain>
    </source>
</reference>
<keyword evidence="1" id="KW-0449">Lipoprotein</keyword>
<dbReference type="AlphaFoldDB" id="A0A6P1VVP6"/>
<dbReference type="KEGG" id="senf:GJR95_12810"/>
<gene>
    <name evidence="1" type="ORF">GJR95_12810</name>
</gene>
<name>A0A6P1VVP6_9BACT</name>
<dbReference type="InterPro" id="IPR041662">
    <property type="entry name" value="SusD-like_2"/>
</dbReference>
<dbReference type="Pfam" id="PF12771">
    <property type="entry name" value="SusD-like_2"/>
    <property type="match status" value="1"/>
</dbReference>
<dbReference type="InterPro" id="IPR011990">
    <property type="entry name" value="TPR-like_helical_dom_sf"/>
</dbReference>
<dbReference type="Proteomes" id="UP000464577">
    <property type="component" value="Chromosome"/>
</dbReference>
<accession>A0A6P1VVP6</accession>
<organism evidence="1 2">
    <name type="scientific">Spirosoma endbachense</name>
    <dbReference type="NCBI Taxonomy" id="2666025"/>
    <lineage>
        <taxon>Bacteria</taxon>
        <taxon>Pseudomonadati</taxon>
        <taxon>Bacteroidota</taxon>
        <taxon>Cytophagia</taxon>
        <taxon>Cytophagales</taxon>
        <taxon>Cytophagaceae</taxon>
        <taxon>Spirosoma</taxon>
    </lineage>
</organism>
<protein>
    <submittedName>
        <fullName evidence="1">SusD/RagB family nutrient-binding outer membrane lipoprotein</fullName>
    </submittedName>
</protein>
<evidence type="ECO:0000313" key="2">
    <source>
        <dbReference type="Proteomes" id="UP000464577"/>
    </source>
</evidence>
<proteinExistence type="predicted"/>
<dbReference type="SUPFAM" id="SSF48452">
    <property type="entry name" value="TPR-like"/>
    <property type="match status" value="1"/>
</dbReference>
<dbReference type="Gene3D" id="1.25.40.390">
    <property type="match status" value="1"/>
</dbReference>
<sequence length="555" mass="60586">MGNALFSTALAVVHDPSSILSRKAMKARVYTLVLAVGVMLAVGACKSYDELLPNPNVAGEDKAVPPSLILPQIQFDIYSQGDGGPFTQVHRWNQFSVSNNLYYGGQNQYNWTNTTTLYGTLKNVNQMDLQATKSLGTAINAYTALAKFFRAYIFVWQAARTGDTPALQAGQGLADLDPSYDAQKAVYARSLALLDTANTILGSLAASTALPATISGDIYYNNDLTKWRKVINTFKLRVLVSLSKRVADNADLTIPQQFAAIINNPTQYPIMASNADNLNFVFNSAYNTYPHTPNDANNQYQFEGLPYLSITTATQDPRTFVFATPAPAQLTAGKKVSDFTAYIGADISKAIGDLYTEGASAGPSGKYSYTNDQRYYGSVVGPEPYIIMGYSEMNFNIAEAINRGWVPGASAETYYLKGINASLSFYGLTEGQTYTIGDQGGKTLGTTTISISNFLANPGVVYKGNNPEGLEQILNQKYVAFHQNSGYEAFYNWRRTGLPKSFVATGGGINSSGKIPRRWQYPVDEQTYNTANYKAAVMSQFNGTDDLNMDTWLTK</sequence>
<evidence type="ECO:0000313" key="1">
    <source>
        <dbReference type="EMBL" id="QHV95837.1"/>
    </source>
</evidence>